<evidence type="ECO:0000313" key="2">
    <source>
        <dbReference type="EMBL" id="TQL90377.1"/>
    </source>
</evidence>
<dbReference type="PANTHER" id="PTHR11647">
    <property type="entry name" value="HYDRANTOINASE/DIHYDROPYRIMIDINASE FAMILY MEMBER"/>
    <property type="match status" value="1"/>
</dbReference>
<dbReference type="Pfam" id="PF07969">
    <property type="entry name" value="Amidohydro_3"/>
    <property type="match status" value="1"/>
</dbReference>
<dbReference type="Gene3D" id="3.20.20.140">
    <property type="entry name" value="Metal-dependent hydrolases"/>
    <property type="match status" value="1"/>
</dbReference>
<dbReference type="Gene3D" id="2.30.40.10">
    <property type="entry name" value="Urease, subunit C, domain 1"/>
    <property type="match status" value="1"/>
</dbReference>
<dbReference type="PANTHER" id="PTHR11647:SF1">
    <property type="entry name" value="COLLAPSIN RESPONSE MEDIATOR PROTEIN"/>
    <property type="match status" value="1"/>
</dbReference>
<reference evidence="2 3" key="1">
    <citation type="submission" date="2019-06" db="EMBL/GenBank/DDBJ databases">
        <title>Sequencing the genomes of 1000 actinobacteria strains.</title>
        <authorList>
            <person name="Klenk H.-P."/>
        </authorList>
    </citation>
    <scope>NUCLEOTIDE SEQUENCE [LARGE SCALE GENOMIC DNA]</scope>
    <source>
        <strain evidence="2 3">DSM 102200</strain>
    </source>
</reference>
<keyword evidence="3" id="KW-1185">Reference proteome</keyword>
<organism evidence="2 3">
    <name type="scientific">Actinoallomurus bryophytorum</name>
    <dbReference type="NCBI Taxonomy" id="1490222"/>
    <lineage>
        <taxon>Bacteria</taxon>
        <taxon>Bacillati</taxon>
        <taxon>Actinomycetota</taxon>
        <taxon>Actinomycetes</taxon>
        <taxon>Streptosporangiales</taxon>
        <taxon>Thermomonosporaceae</taxon>
        <taxon>Actinoallomurus</taxon>
    </lineage>
</organism>
<dbReference type="InterPro" id="IPR013108">
    <property type="entry name" value="Amidohydro_3"/>
</dbReference>
<sequence>MTDLLITGGTVVDGTGAAGRTADVAIAGGRVEAVGDLADRPATRVLDATGYVVCPGFVDVHTHSDLTLLSNPAAHSKVRQGVTTEVIGNCGLGVTPIVGDADGLAALRGAAGYLDLDPAVAWDWTDLPGYLDTLAAARPSVNVASLVAHIPLRAGVVGFGDRAAGGAELDRMCGLLGEALDAGAAGASTGLVYAPLTFAREEELTALARTIAARDRLFSWHIRDYGDHLLDSVRQVLRVAETTGARTQISHLIAVGRRNWGKVARALELIDAARARGADVAADVYPYLAGNAPLSQLLPGWAQTGGEAAMRTRLAEEPVRRRVREEWSDLPTSWAEVTVSRIPADRPGVTGRTVAALAEAAGAHGDQVVLELVTEFGNAAMMVAGGRSEEDLLAALRHPATVIGSDGQSLDPDGPTGLGTPHPRSYGCYPRLFGDYVRTGRLPLAEAVRKCTGAAAARAGLRDRGELRPGKAADVVVFAPGRIADLATYAEPQRYPDGIRAVLVNGQVVVEDGSHLGERPGEVLRAG</sequence>
<dbReference type="OrthoDB" id="9766983at2"/>
<feature type="domain" description="Amidohydrolase 3" evidence="1">
    <location>
        <begin position="44"/>
        <end position="510"/>
    </location>
</feature>
<dbReference type="CDD" id="cd01297">
    <property type="entry name" value="D-aminoacylase"/>
    <property type="match status" value="1"/>
</dbReference>
<dbReference type="Proteomes" id="UP000316096">
    <property type="component" value="Unassembled WGS sequence"/>
</dbReference>
<dbReference type="InterPro" id="IPR050378">
    <property type="entry name" value="Metallo-dep_Hydrolases_sf"/>
</dbReference>
<dbReference type="RefSeq" id="WP_141962419.1">
    <property type="nucleotide sequence ID" value="NZ_VFOZ01000002.1"/>
</dbReference>
<dbReference type="InterPro" id="IPR011059">
    <property type="entry name" value="Metal-dep_hydrolase_composite"/>
</dbReference>
<dbReference type="EMBL" id="VFOZ01000002">
    <property type="protein sequence ID" value="TQL90377.1"/>
    <property type="molecule type" value="Genomic_DNA"/>
</dbReference>
<dbReference type="GO" id="GO:0016811">
    <property type="term" value="F:hydrolase activity, acting on carbon-nitrogen (but not peptide) bonds, in linear amides"/>
    <property type="evidence" value="ECO:0007669"/>
    <property type="project" value="InterPro"/>
</dbReference>
<comment type="caution">
    <text evidence="2">The sequence shown here is derived from an EMBL/GenBank/DDBJ whole genome shotgun (WGS) entry which is preliminary data.</text>
</comment>
<proteinExistence type="predicted"/>
<dbReference type="InterPro" id="IPR023100">
    <property type="entry name" value="D-aminoacylase_insert_dom_sf"/>
</dbReference>
<dbReference type="SUPFAM" id="SSF51338">
    <property type="entry name" value="Composite domain of metallo-dependent hydrolases"/>
    <property type="match status" value="1"/>
</dbReference>
<dbReference type="InterPro" id="IPR032466">
    <property type="entry name" value="Metal_Hydrolase"/>
</dbReference>
<protein>
    <submittedName>
        <fullName evidence="2">N-acyl-D-amino-acid deacylase</fullName>
    </submittedName>
</protein>
<dbReference type="Gene3D" id="3.30.1490.130">
    <property type="entry name" value="D-aminoacylase. Domain 3"/>
    <property type="match status" value="1"/>
</dbReference>
<dbReference type="AlphaFoldDB" id="A0A543BZX3"/>
<accession>A0A543BZX3</accession>
<name>A0A543BZX3_9ACTN</name>
<evidence type="ECO:0000259" key="1">
    <source>
        <dbReference type="Pfam" id="PF07969"/>
    </source>
</evidence>
<evidence type="ECO:0000313" key="3">
    <source>
        <dbReference type="Proteomes" id="UP000316096"/>
    </source>
</evidence>
<gene>
    <name evidence="2" type="ORF">FB559_7680</name>
</gene>
<dbReference type="SUPFAM" id="SSF51556">
    <property type="entry name" value="Metallo-dependent hydrolases"/>
    <property type="match status" value="1"/>
</dbReference>